<dbReference type="EMBL" id="CAJOBQ010001051">
    <property type="protein sequence ID" value="CAF4449344.1"/>
    <property type="molecule type" value="Genomic_DNA"/>
</dbReference>
<dbReference type="EMBL" id="CAJOBO010000054">
    <property type="protein sequence ID" value="CAF4112851.1"/>
    <property type="molecule type" value="Genomic_DNA"/>
</dbReference>
<dbReference type="Proteomes" id="UP000663848">
    <property type="component" value="Unassembled WGS sequence"/>
</dbReference>
<dbReference type="InterPro" id="IPR003877">
    <property type="entry name" value="SPRY_dom"/>
</dbReference>
<dbReference type="Proteomes" id="UP000663833">
    <property type="component" value="Unassembled WGS sequence"/>
</dbReference>
<dbReference type="EMBL" id="CAJNXB010003571">
    <property type="protein sequence ID" value="CAF3324712.1"/>
    <property type="molecule type" value="Genomic_DNA"/>
</dbReference>
<dbReference type="Proteomes" id="UP000663825">
    <property type="component" value="Unassembled WGS sequence"/>
</dbReference>
<evidence type="ECO:0000313" key="7">
    <source>
        <dbReference type="EMBL" id="CAF3324712.1"/>
    </source>
</evidence>
<accession>A0A817TMA6</accession>
<organism evidence="7 15">
    <name type="scientific">Rotaria socialis</name>
    <dbReference type="NCBI Taxonomy" id="392032"/>
    <lineage>
        <taxon>Eukaryota</taxon>
        <taxon>Metazoa</taxon>
        <taxon>Spiralia</taxon>
        <taxon>Gnathifera</taxon>
        <taxon>Rotifera</taxon>
        <taxon>Eurotatoria</taxon>
        <taxon>Bdelloidea</taxon>
        <taxon>Philodinida</taxon>
        <taxon>Philodinidae</taxon>
        <taxon>Rotaria</taxon>
    </lineage>
</organism>
<dbReference type="PANTHER" id="PTHR13363:SF6">
    <property type="entry name" value="RING FINGER AND SPRY DOMAIN-CONTAINING PROTEIN 1"/>
    <property type="match status" value="1"/>
</dbReference>
<dbReference type="EMBL" id="CAJNYD010001833">
    <property type="protein sequence ID" value="CAF3366573.1"/>
    <property type="molecule type" value="Genomic_DNA"/>
</dbReference>
<dbReference type="EMBL" id="CAJNYV010000006">
    <property type="protein sequence ID" value="CAF3317968.1"/>
    <property type="molecule type" value="Genomic_DNA"/>
</dbReference>
<evidence type="ECO:0000313" key="12">
    <source>
        <dbReference type="EMBL" id="CAF4449344.1"/>
    </source>
</evidence>
<evidence type="ECO:0000313" key="15">
    <source>
        <dbReference type="Proteomes" id="UP000663825"/>
    </source>
</evidence>
<dbReference type="Gene3D" id="2.60.120.920">
    <property type="match status" value="1"/>
</dbReference>
<evidence type="ECO:0000256" key="1">
    <source>
        <dbReference type="ARBA" id="ARBA00022723"/>
    </source>
</evidence>
<dbReference type="EMBL" id="CAJNYT010004828">
    <property type="protein sequence ID" value="CAF3694400.1"/>
    <property type="molecule type" value="Genomic_DNA"/>
</dbReference>
<feature type="domain" description="SPRY" evidence="5">
    <location>
        <begin position="442"/>
        <end position="570"/>
    </location>
</feature>
<evidence type="ECO:0000313" key="6">
    <source>
        <dbReference type="EMBL" id="CAF3317968.1"/>
    </source>
</evidence>
<dbReference type="Proteomes" id="UP000663838">
    <property type="component" value="Unassembled WGS sequence"/>
</dbReference>
<dbReference type="CDD" id="cd12883">
    <property type="entry name" value="SPRY_RING"/>
    <property type="match status" value="1"/>
</dbReference>
<dbReference type="Pfam" id="PF00622">
    <property type="entry name" value="SPRY"/>
    <property type="match status" value="1"/>
</dbReference>
<keyword evidence="2" id="KW-0863">Zinc-finger</keyword>
<dbReference type="InterPro" id="IPR035774">
    <property type="entry name" value="SPRY_RSPRY1"/>
</dbReference>
<dbReference type="GO" id="GO:0008270">
    <property type="term" value="F:zinc ion binding"/>
    <property type="evidence" value="ECO:0007669"/>
    <property type="project" value="UniProtKB-KW"/>
</dbReference>
<dbReference type="Proteomes" id="UP000663851">
    <property type="component" value="Unassembled WGS sequence"/>
</dbReference>
<dbReference type="Proteomes" id="UP000663865">
    <property type="component" value="Unassembled WGS sequence"/>
</dbReference>
<evidence type="ECO:0000256" key="2">
    <source>
        <dbReference type="ARBA" id="ARBA00022771"/>
    </source>
</evidence>
<evidence type="ECO:0000313" key="14">
    <source>
        <dbReference type="EMBL" id="CAF4597846.1"/>
    </source>
</evidence>
<sequence>MGNCSTCVQEQQQRSQNRTSLTSASSFDNISHSYHRNRFTHIRRFSSYNLNSLIDETLLIVRTVADADQEPPHAMLIVSRIANHEDRWLEVMVALIERIPINDPLGATVIALLLDECSLPSKELLQQLIKRACSNNRSRMKLLETIIDEHIKQITIQQDSKQSESFTVNLSNEPDSGQVTKISSDENIDIHETTPVINNHPSEVDDEQSLQEKIPKISSFTSLRSSKRSGSSLKAIKISDTSNQRRNDDNLHYERNTLVVLGCLAEKLVGPTSASMLDTIALSFLIDRVYLGTYGYEQLKSSDSDDCNISSKYSCVLKIILFALMALEKFSHTSESKHILLEALTVNDQQTKMNVLEYYEPWAKSNSCLQRQIGFYAQWLLDNVFILDYRRPSYEAVDHHYINVMLNDKDVSEYLKIGPDGLEARSDTVSFESVRCTFNVNSGAWYYEVLVITDGVMQIGWATKKSKFMNHEGYGIGDDQYSIAYDGCRNLIWFGAKSIPHSNPSWKSGDIVGCLIDFDHREVIFSLNGRSLDPIRKLFSSTSNSTGDGYFAAASFMSYQHCRFNFGSQPFRYPPTAVKSFKKFNQYGFLSDDDKLILPKYKKLELLRAIKINDQDCLICVDLHANILLKPCQHTGFCQRCAYKLDICPICRSDIHERLILKN</sequence>
<dbReference type="EMBL" id="CAJOBS010000184">
    <property type="protein sequence ID" value="CAF4517492.1"/>
    <property type="molecule type" value="Genomic_DNA"/>
</dbReference>
<dbReference type="EMBL" id="CAJOBR010001316">
    <property type="protein sequence ID" value="CAF4597846.1"/>
    <property type="molecule type" value="Genomic_DNA"/>
</dbReference>
<dbReference type="OrthoDB" id="10017393at2759"/>
<dbReference type="PANTHER" id="PTHR13363">
    <property type="entry name" value="RING FINGER AND SRY DOMAIN-CONTAINING"/>
    <property type="match status" value="1"/>
</dbReference>
<evidence type="ECO:0000256" key="4">
    <source>
        <dbReference type="SAM" id="MobiDB-lite"/>
    </source>
</evidence>
<dbReference type="Gene3D" id="3.30.40.10">
    <property type="entry name" value="Zinc/RING finger domain, C3HC4 (zinc finger)"/>
    <property type="match status" value="1"/>
</dbReference>
<dbReference type="InterPro" id="IPR013083">
    <property type="entry name" value="Znf_RING/FYVE/PHD"/>
</dbReference>
<dbReference type="Pfam" id="PF13920">
    <property type="entry name" value="zf-C3HC4_3"/>
    <property type="match status" value="1"/>
</dbReference>
<dbReference type="Proteomes" id="UP000663869">
    <property type="component" value="Unassembled WGS sequence"/>
</dbReference>
<dbReference type="SMART" id="SM00449">
    <property type="entry name" value="SPRY"/>
    <property type="match status" value="1"/>
</dbReference>
<evidence type="ECO:0000313" key="9">
    <source>
        <dbReference type="EMBL" id="CAF3689056.1"/>
    </source>
</evidence>
<dbReference type="EMBL" id="CAJNYU010003635">
    <property type="protein sequence ID" value="CAF3689056.1"/>
    <property type="molecule type" value="Genomic_DNA"/>
</dbReference>
<evidence type="ECO:0000256" key="3">
    <source>
        <dbReference type="ARBA" id="ARBA00022833"/>
    </source>
</evidence>
<dbReference type="InterPro" id="IPR043136">
    <property type="entry name" value="B30.2/SPRY_sf"/>
</dbReference>
<dbReference type="GO" id="GO:0005737">
    <property type="term" value="C:cytoplasm"/>
    <property type="evidence" value="ECO:0007669"/>
    <property type="project" value="TreeGrafter"/>
</dbReference>
<dbReference type="Proteomes" id="UP000663872">
    <property type="component" value="Unassembled WGS sequence"/>
</dbReference>
<dbReference type="InterPro" id="IPR045129">
    <property type="entry name" value="RNF123/RKP/RSPRY1"/>
</dbReference>
<evidence type="ECO:0000259" key="5">
    <source>
        <dbReference type="SMART" id="SM00449"/>
    </source>
</evidence>
<keyword evidence="1" id="KW-0479">Metal-binding</keyword>
<protein>
    <recommendedName>
        <fullName evidence="5">SPRY domain-containing protein</fullName>
    </recommendedName>
</protein>
<dbReference type="Proteomes" id="UP000663862">
    <property type="component" value="Unassembled WGS sequence"/>
</dbReference>
<gene>
    <name evidence="9" type="ORF">FME351_LOCUS26924</name>
    <name evidence="10" type="ORF">GRG538_LOCUS27907</name>
    <name evidence="11" type="ORF">HFQ381_LOCUS1777</name>
    <name evidence="6" type="ORF">KIK155_LOCUS207</name>
    <name evidence="8" type="ORF">LUA448_LOCUS14443</name>
    <name evidence="14" type="ORF">QYT958_LOCUS11346</name>
    <name evidence="7" type="ORF">TIS948_LOCUS20567</name>
    <name evidence="13" type="ORF">TOA249_LOCUS4750</name>
    <name evidence="12" type="ORF">TSG867_LOCUS16866</name>
</gene>
<dbReference type="SUPFAM" id="SSF49899">
    <property type="entry name" value="Concanavalin A-like lectins/glucanases"/>
    <property type="match status" value="1"/>
</dbReference>
<evidence type="ECO:0000313" key="11">
    <source>
        <dbReference type="EMBL" id="CAF4112851.1"/>
    </source>
</evidence>
<dbReference type="SUPFAM" id="SSF57850">
    <property type="entry name" value="RING/U-box"/>
    <property type="match status" value="1"/>
</dbReference>
<comment type="caution">
    <text evidence="7">The sequence shown here is derived from an EMBL/GenBank/DDBJ whole genome shotgun (WGS) entry which is preliminary data.</text>
</comment>
<evidence type="ECO:0000313" key="10">
    <source>
        <dbReference type="EMBL" id="CAF3694400.1"/>
    </source>
</evidence>
<dbReference type="GO" id="GO:0004842">
    <property type="term" value="F:ubiquitin-protein transferase activity"/>
    <property type="evidence" value="ECO:0007669"/>
    <property type="project" value="InterPro"/>
</dbReference>
<dbReference type="AlphaFoldDB" id="A0A817TMA6"/>
<dbReference type="InterPro" id="IPR013320">
    <property type="entry name" value="ConA-like_dom_sf"/>
</dbReference>
<evidence type="ECO:0000313" key="13">
    <source>
        <dbReference type="EMBL" id="CAF4517492.1"/>
    </source>
</evidence>
<dbReference type="GO" id="GO:0051603">
    <property type="term" value="P:proteolysis involved in protein catabolic process"/>
    <property type="evidence" value="ECO:0007669"/>
    <property type="project" value="TreeGrafter"/>
</dbReference>
<feature type="region of interest" description="Disordered" evidence="4">
    <location>
        <begin position="1"/>
        <end position="24"/>
    </location>
</feature>
<evidence type="ECO:0000313" key="8">
    <source>
        <dbReference type="EMBL" id="CAF3366573.1"/>
    </source>
</evidence>
<reference evidence="7" key="1">
    <citation type="submission" date="2021-02" db="EMBL/GenBank/DDBJ databases">
        <authorList>
            <person name="Nowell W R."/>
        </authorList>
    </citation>
    <scope>NUCLEOTIDE SEQUENCE</scope>
</reference>
<proteinExistence type="predicted"/>
<name>A0A817TMA6_9BILA</name>
<keyword evidence="3" id="KW-0862">Zinc</keyword>